<dbReference type="Proteomes" id="UP000034228">
    <property type="component" value="Unassembled WGS sequence"/>
</dbReference>
<organism evidence="11 12">
    <name type="scientific">Arsukibacterium ikkense</name>
    <dbReference type="NCBI Taxonomy" id="336831"/>
    <lineage>
        <taxon>Bacteria</taxon>
        <taxon>Pseudomonadati</taxon>
        <taxon>Pseudomonadota</taxon>
        <taxon>Gammaproteobacteria</taxon>
        <taxon>Chromatiales</taxon>
        <taxon>Chromatiaceae</taxon>
        <taxon>Arsukibacterium</taxon>
    </lineage>
</organism>
<dbReference type="GO" id="GO:0015627">
    <property type="term" value="C:type II protein secretion system complex"/>
    <property type="evidence" value="ECO:0007669"/>
    <property type="project" value="InterPro"/>
</dbReference>
<evidence type="ECO:0000256" key="6">
    <source>
        <dbReference type="ARBA" id="ARBA00022519"/>
    </source>
</evidence>
<dbReference type="GO" id="GO:0005886">
    <property type="term" value="C:plasma membrane"/>
    <property type="evidence" value="ECO:0007669"/>
    <property type="project" value="UniProtKB-SubCell"/>
</dbReference>
<dbReference type="AlphaFoldDB" id="A0A0M2V2K2"/>
<name>A0A0M2V2K2_9GAMM</name>
<evidence type="ECO:0000313" key="11">
    <source>
        <dbReference type="EMBL" id="KKO44604.1"/>
    </source>
</evidence>
<proteinExistence type="inferred from homology"/>
<keyword evidence="9" id="KW-0472">Membrane</keyword>
<dbReference type="InterPro" id="IPR000645">
    <property type="entry name" value="T2SS_GspN_CS"/>
</dbReference>
<evidence type="ECO:0000256" key="9">
    <source>
        <dbReference type="ARBA" id="ARBA00023136"/>
    </source>
</evidence>
<dbReference type="OrthoDB" id="6118198at2"/>
<evidence type="ECO:0000256" key="4">
    <source>
        <dbReference type="ARBA" id="ARBA00022448"/>
    </source>
</evidence>
<dbReference type="GO" id="GO:0015628">
    <property type="term" value="P:protein secretion by the type II secretion system"/>
    <property type="evidence" value="ECO:0007669"/>
    <property type="project" value="InterPro"/>
</dbReference>
<reference evidence="11 12" key="1">
    <citation type="submission" date="2015-03" db="EMBL/GenBank/DDBJ databases">
        <title>Draft genome sequences of two protease-producing strains of Arsukibacterium isolated from two cold and alkaline environments.</title>
        <authorList>
            <person name="Lylloff J.E."/>
            <person name="Skov L.B."/>
            <person name="Jepsen M."/>
            <person name="Hallin P.F."/>
            <person name="Sorensen S.J."/>
            <person name="Stougaard P."/>
            <person name="Glaring M.A."/>
        </authorList>
    </citation>
    <scope>NUCLEOTIDE SEQUENCE [LARGE SCALE GENOMIC DNA]</scope>
    <source>
        <strain evidence="11 12">GCM72</strain>
    </source>
</reference>
<accession>A0A0M2V2K2</accession>
<evidence type="ECO:0000256" key="8">
    <source>
        <dbReference type="ARBA" id="ARBA00022927"/>
    </source>
</evidence>
<dbReference type="InterPro" id="IPR022792">
    <property type="entry name" value="T2SS_protein-GspN"/>
</dbReference>
<comment type="caution">
    <text evidence="11">The sequence shown here is derived from an EMBL/GenBank/DDBJ whole genome shotgun (WGS) entry which is preliminary data.</text>
</comment>
<evidence type="ECO:0000256" key="7">
    <source>
        <dbReference type="ARBA" id="ARBA00022692"/>
    </source>
</evidence>
<keyword evidence="4" id="KW-0813">Transport</keyword>
<keyword evidence="12" id="KW-1185">Reference proteome</keyword>
<comment type="similarity">
    <text evidence="2">Belongs to the GSP N family.</text>
</comment>
<dbReference type="EMBL" id="LAHO01000015">
    <property type="protein sequence ID" value="KKO44604.1"/>
    <property type="molecule type" value="Genomic_DNA"/>
</dbReference>
<dbReference type="Pfam" id="PF01203">
    <property type="entry name" value="T2SSN"/>
    <property type="match status" value="1"/>
</dbReference>
<dbReference type="STRING" id="336831.WG68_15020"/>
<evidence type="ECO:0000313" key="12">
    <source>
        <dbReference type="Proteomes" id="UP000034228"/>
    </source>
</evidence>
<keyword evidence="6" id="KW-0997">Cell inner membrane</keyword>
<keyword evidence="5" id="KW-1003">Cell membrane</keyword>
<evidence type="ECO:0000256" key="5">
    <source>
        <dbReference type="ARBA" id="ARBA00022475"/>
    </source>
</evidence>
<evidence type="ECO:0000256" key="3">
    <source>
        <dbReference type="ARBA" id="ARBA00021563"/>
    </source>
</evidence>
<gene>
    <name evidence="11" type="ORF">WG68_15020</name>
</gene>
<evidence type="ECO:0000256" key="1">
    <source>
        <dbReference type="ARBA" id="ARBA00004533"/>
    </source>
</evidence>
<evidence type="ECO:0000256" key="2">
    <source>
        <dbReference type="ARBA" id="ARBA00007208"/>
    </source>
</evidence>
<dbReference type="RefSeq" id="WP_046558530.1">
    <property type="nucleotide sequence ID" value="NZ_LAHO01000015.1"/>
</dbReference>
<dbReference type="PATRIC" id="fig|336831.14.peg.1173"/>
<sequence length="247" mass="27139">MKYWKLATVALLAYLLFMLYLLPAAWLIHWLGLPAGVQLGPVQGTLWRGSAAVAQYQNIQLQQLRWRFNGWSILWLAPEIKLTAGSIGERDQPYLTADIAYGFSGLNLQQAVVRVPVSQLLPLLQLPLPVAASGELMVEVQDFQQGPPWCSSLTGTASWLDARLQPPTGTWLELNSIVADLHCQQGSPVLITDGNNSLGLAVTAAIDNNRLTVNGTLKPDNNLPQEVHQAMQFVGRPDAEGRYTISF</sequence>
<evidence type="ECO:0000256" key="10">
    <source>
        <dbReference type="ARBA" id="ARBA00030772"/>
    </source>
</evidence>
<keyword evidence="7" id="KW-0812">Transmembrane</keyword>
<protein>
    <recommendedName>
        <fullName evidence="3">Type II secretion system protein N</fullName>
    </recommendedName>
    <alternativeName>
        <fullName evidence="10">General secretion pathway protein N</fullName>
    </alternativeName>
</protein>
<keyword evidence="8" id="KW-0653">Protein transport</keyword>
<comment type="subcellular location">
    <subcellularLocation>
        <location evidence="1">Cell inner membrane</location>
    </subcellularLocation>
</comment>
<dbReference type="PROSITE" id="PS01142">
    <property type="entry name" value="T2SP_N"/>
    <property type="match status" value="1"/>
</dbReference>